<evidence type="ECO:0000313" key="2">
    <source>
        <dbReference type="EMBL" id="KAF0919890.1"/>
    </source>
</evidence>
<comment type="caution">
    <text evidence="2">The sequence shown here is derived from an EMBL/GenBank/DDBJ whole genome shotgun (WGS) entry which is preliminary data.</text>
</comment>
<dbReference type="AlphaFoldDB" id="A0A6G1E540"/>
<name>A0A6G1E540_9ORYZ</name>
<reference evidence="2 3" key="1">
    <citation type="submission" date="2019-11" db="EMBL/GenBank/DDBJ databases">
        <title>Whole genome sequence of Oryza granulata.</title>
        <authorList>
            <person name="Li W."/>
        </authorList>
    </citation>
    <scope>NUCLEOTIDE SEQUENCE [LARGE SCALE GENOMIC DNA]</scope>
    <source>
        <strain evidence="3">cv. Menghai</strain>
        <tissue evidence="2">Leaf</tissue>
    </source>
</reference>
<dbReference type="EMBL" id="SPHZ02000005">
    <property type="protein sequence ID" value="KAF0919890.1"/>
    <property type="molecule type" value="Genomic_DNA"/>
</dbReference>
<protein>
    <submittedName>
        <fullName evidence="2">Uncharacterized protein</fullName>
    </submittedName>
</protein>
<dbReference type="Proteomes" id="UP000479710">
    <property type="component" value="Unassembled WGS sequence"/>
</dbReference>
<proteinExistence type="predicted"/>
<accession>A0A6G1E540</accession>
<keyword evidence="3" id="KW-1185">Reference proteome</keyword>
<feature type="region of interest" description="Disordered" evidence="1">
    <location>
        <begin position="1"/>
        <end position="123"/>
    </location>
</feature>
<feature type="compositionally biased region" description="Basic and acidic residues" evidence="1">
    <location>
        <begin position="33"/>
        <end position="42"/>
    </location>
</feature>
<organism evidence="2 3">
    <name type="scientific">Oryza meyeriana var. granulata</name>
    <dbReference type="NCBI Taxonomy" id="110450"/>
    <lineage>
        <taxon>Eukaryota</taxon>
        <taxon>Viridiplantae</taxon>
        <taxon>Streptophyta</taxon>
        <taxon>Embryophyta</taxon>
        <taxon>Tracheophyta</taxon>
        <taxon>Spermatophyta</taxon>
        <taxon>Magnoliopsida</taxon>
        <taxon>Liliopsida</taxon>
        <taxon>Poales</taxon>
        <taxon>Poaceae</taxon>
        <taxon>BOP clade</taxon>
        <taxon>Oryzoideae</taxon>
        <taxon>Oryzeae</taxon>
        <taxon>Oryzinae</taxon>
        <taxon>Oryza</taxon>
        <taxon>Oryza meyeriana</taxon>
    </lineage>
</organism>
<feature type="compositionally biased region" description="Polar residues" evidence="1">
    <location>
        <begin position="12"/>
        <end position="28"/>
    </location>
</feature>
<sequence length="123" mass="12896">MNATDGAYSLDAPSSSKFAAPTATTGEPSMSMRDTRLGERMRWGSMNPASLDDGELWKDNTEDDLGGSLCRPLPPPPPEAAAESARCLGSAAQRRRSSTSHRGAQRYCSDDSGGGGGVLPRPP</sequence>
<gene>
    <name evidence="2" type="ORF">E2562_032168</name>
</gene>
<feature type="compositionally biased region" description="Gly residues" evidence="1">
    <location>
        <begin position="112"/>
        <end position="123"/>
    </location>
</feature>
<evidence type="ECO:0000313" key="3">
    <source>
        <dbReference type="Proteomes" id="UP000479710"/>
    </source>
</evidence>
<evidence type="ECO:0000256" key="1">
    <source>
        <dbReference type="SAM" id="MobiDB-lite"/>
    </source>
</evidence>